<dbReference type="GO" id="GO:0015288">
    <property type="term" value="F:porin activity"/>
    <property type="evidence" value="ECO:0007669"/>
    <property type="project" value="UniProtKB-KW"/>
</dbReference>
<dbReference type="InterPro" id="IPR001702">
    <property type="entry name" value="Porin_Gram-ve"/>
</dbReference>
<dbReference type="Gene3D" id="2.40.160.10">
    <property type="entry name" value="Porin"/>
    <property type="match status" value="1"/>
</dbReference>
<dbReference type="Pfam" id="PF13609">
    <property type="entry name" value="Porin_4"/>
    <property type="match status" value="1"/>
</dbReference>
<keyword evidence="9" id="KW-0472">Membrane</keyword>
<dbReference type="PATRIC" id="fig|1197174.4.peg.1211"/>
<evidence type="ECO:0000313" key="14">
    <source>
        <dbReference type="Proteomes" id="UP000012043"/>
    </source>
</evidence>
<dbReference type="InterPro" id="IPR050298">
    <property type="entry name" value="Gram-neg_bact_OMP"/>
</dbReference>
<organism evidence="13 14">
    <name type="scientific">Alishewanella aestuarii B11</name>
    <dbReference type="NCBI Taxonomy" id="1197174"/>
    <lineage>
        <taxon>Bacteria</taxon>
        <taxon>Pseudomonadati</taxon>
        <taxon>Pseudomonadota</taxon>
        <taxon>Gammaproteobacteria</taxon>
        <taxon>Alteromonadales</taxon>
        <taxon>Alteromonadaceae</taxon>
        <taxon>Alishewanella</taxon>
    </lineage>
</organism>
<proteinExistence type="predicted"/>
<feature type="chain" id="PRO_5003749032" evidence="11">
    <location>
        <begin position="22"/>
        <end position="338"/>
    </location>
</feature>
<evidence type="ECO:0000256" key="4">
    <source>
        <dbReference type="ARBA" id="ARBA00022452"/>
    </source>
</evidence>
<keyword evidence="5" id="KW-0812">Transmembrane</keyword>
<comment type="caution">
    <text evidence="13">The sequence shown here is derived from an EMBL/GenBank/DDBJ whole genome shotgun (WGS) entry which is preliminary data.</text>
</comment>
<dbReference type="PRINTS" id="PR00182">
    <property type="entry name" value="ECOLNEIPORIN"/>
</dbReference>
<keyword evidence="7" id="KW-0406">Ion transport</keyword>
<evidence type="ECO:0000256" key="2">
    <source>
        <dbReference type="ARBA" id="ARBA00011233"/>
    </source>
</evidence>
<dbReference type="PANTHER" id="PTHR34501:SF9">
    <property type="entry name" value="MAJOR OUTER MEMBRANE PROTEIN P.IA"/>
    <property type="match status" value="1"/>
</dbReference>
<dbReference type="AlphaFoldDB" id="J2IGH3"/>
<dbReference type="CDD" id="cd00342">
    <property type="entry name" value="gram_neg_porins"/>
    <property type="match status" value="1"/>
</dbReference>
<reference evidence="13 14" key="1">
    <citation type="journal article" date="2012" name="J. Bacteriol.">
        <title>Genome Sequence of Pectin-Degrading Alishewanella aestuarii Strain B11T, Isolated from Tidal Flat Sediment.</title>
        <authorList>
            <person name="Jung J."/>
            <person name="Choi S."/>
            <person name="Chun J."/>
            <person name="Park W."/>
        </authorList>
    </citation>
    <scope>NUCLEOTIDE SEQUENCE [LARGE SCALE GENOMIC DNA]</scope>
    <source>
        <strain evidence="13 14">B11</strain>
    </source>
</reference>
<evidence type="ECO:0000256" key="6">
    <source>
        <dbReference type="ARBA" id="ARBA00022729"/>
    </source>
</evidence>
<evidence type="ECO:0000256" key="3">
    <source>
        <dbReference type="ARBA" id="ARBA00022448"/>
    </source>
</evidence>
<dbReference type="EMBL" id="ALAB01000011">
    <property type="protein sequence ID" value="EJI85839.1"/>
    <property type="molecule type" value="Genomic_DNA"/>
</dbReference>
<evidence type="ECO:0000256" key="9">
    <source>
        <dbReference type="ARBA" id="ARBA00023136"/>
    </source>
</evidence>
<feature type="signal peptide" evidence="11">
    <location>
        <begin position="1"/>
        <end position="21"/>
    </location>
</feature>
<keyword evidence="14" id="KW-1185">Reference proteome</keyword>
<keyword evidence="6 11" id="KW-0732">Signal</keyword>
<dbReference type="InterPro" id="IPR033900">
    <property type="entry name" value="Gram_neg_porin_domain"/>
</dbReference>
<evidence type="ECO:0000256" key="11">
    <source>
        <dbReference type="SAM" id="SignalP"/>
    </source>
</evidence>
<evidence type="ECO:0000256" key="5">
    <source>
        <dbReference type="ARBA" id="ARBA00022692"/>
    </source>
</evidence>
<dbReference type="InterPro" id="IPR023614">
    <property type="entry name" value="Porin_dom_sf"/>
</dbReference>
<dbReference type="RefSeq" id="WP_008607778.1">
    <property type="nucleotide sequence ID" value="NZ_ALAB01000011.1"/>
</dbReference>
<dbReference type="GO" id="GO:0046930">
    <property type="term" value="C:pore complex"/>
    <property type="evidence" value="ECO:0007669"/>
    <property type="project" value="UniProtKB-KW"/>
</dbReference>
<evidence type="ECO:0000256" key="8">
    <source>
        <dbReference type="ARBA" id="ARBA00023114"/>
    </source>
</evidence>
<gene>
    <name evidence="13" type="ORF">AEST_12410</name>
</gene>
<comment type="subcellular location">
    <subcellularLocation>
        <location evidence="1">Cell outer membrane</location>
        <topology evidence="1">Multi-pass membrane protein</topology>
    </subcellularLocation>
</comment>
<sequence>MKLFNYSLLAASLLAVGSVQANNVEIYGLAHLSLDRLDNGIDSGTNVSSNASRLGFRASTKLEGGLEAFVQLEQTIRIDEGAGSFADRDSFVGLRGDFGTVKIGQFDTPLKVLRGKVDQFGDRVGDIRNVSRVSGGTIGNVFDERFKNGVAYQSPTVNNLTFAFHYTPHNNTGATVDNLRESYSSSITYEQKGIYLAAAFERFEGTDGLDPQAIRLGAYYDITDAIRLTTLWQSAKDIPGGDRNVYGVGASYKQGNYVWRGQVYQTGDNDTADSGATLFAVGVDRNFGRELVLYAVYGITSNDDNAAFRISGGGRGTQLPAIAGEDSTGLSLGIIYRF</sequence>
<dbReference type="InterPro" id="IPR002299">
    <property type="entry name" value="Porin_Neis"/>
</dbReference>
<protein>
    <submittedName>
        <fullName evidence="13">Putative porin</fullName>
    </submittedName>
</protein>
<dbReference type="GO" id="GO:0009279">
    <property type="term" value="C:cell outer membrane"/>
    <property type="evidence" value="ECO:0007669"/>
    <property type="project" value="UniProtKB-SubCell"/>
</dbReference>
<feature type="domain" description="Porin" evidence="12">
    <location>
        <begin position="11"/>
        <end position="305"/>
    </location>
</feature>
<evidence type="ECO:0000313" key="13">
    <source>
        <dbReference type="EMBL" id="EJI85839.1"/>
    </source>
</evidence>
<accession>J2IGH3</accession>
<comment type="subunit">
    <text evidence="2">Homotrimer.</text>
</comment>
<name>J2IGH3_9ALTE</name>
<evidence type="ECO:0000259" key="12">
    <source>
        <dbReference type="Pfam" id="PF13609"/>
    </source>
</evidence>
<evidence type="ECO:0000256" key="1">
    <source>
        <dbReference type="ARBA" id="ARBA00004571"/>
    </source>
</evidence>
<dbReference type="PRINTS" id="PR00184">
    <property type="entry name" value="NEISSPPORIN"/>
</dbReference>
<dbReference type="GO" id="GO:0034220">
    <property type="term" value="P:monoatomic ion transmembrane transport"/>
    <property type="evidence" value="ECO:0007669"/>
    <property type="project" value="InterPro"/>
</dbReference>
<evidence type="ECO:0000256" key="10">
    <source>
        <dbReference type="ARBA" id="ARBA00023237"/>
    </source>
</evidence>
<dbReference type="SUPFAM" id="SSF56935">
    <property type="entry name" value="Porins"/>
    <property type="match status" value="1"/>
</dbReference>
<evidence type="ECO:0000256" key="7">
    <source>
        <dbReference type="ARBA" id="ARBA00023065"/>
    </source>
</evidence>
<keyword evidence="10" id="KW-0998">Cell outer membrane</keyword>
<keyword evidence="3" id="KW-0813">Transport</keyword>
<keyword evidence="4" id="KW-1134">Transmembrane beta strand</keyword>
<keyword evidence="8" id="KW-0626">Porin</keyword>
<dbReference type="Proteomes" id="UP000012043">
    <property type="component" value="Unassembled WGS sequence"/>
</dbReference>
<dbReference type="PANTHER" id="PTHR34501">
    <property type="entry name" value="PROTEIN YDDL-RELATED"/>
    <property type="match status" value="1"/>
</dbReference>